<feature type="region of interest" description="Disordered" evidence="1">
    <location>
        <begin position="1"/>
        <end position="20"/>
    </location>
</feature>
<accession>A0A482WJQ6</accession>
<sequence>MPSGSPQIYEKQGTPHRHGRVSGYISSLVAKLGQLDIHIKGKQELVRDFQKHTLGPTYAQYRMKSRTMSTHVRLLSTLLTNNNKHKRKFSQPPNLDEPIRIVKTAVSLVFLTLFGSCTSADQLIDNQILELHQLPTSSSGLRPVLSLLNSLISNQDSQCPRKVTMTSLPSLGFDENVGFCPMSFGFIKLSEEFVPNLFLTAQCVGECRNKHCSRRGPHKCTEIYETVSAIKMNENVLEVVTKRIPVGCVCASRKAILKRTQLPLTSS</sequence>
<keyword evidence="3" id="KW-1185">Reference proteome</keyword>
<reference evidence="2 3" key="1">
    <citation type="journal article" date="2017" name="Gigascience">
        <title>Genome sequence of the small brown planthopper, Laodelphax striatellus.</title>
        <authorList>
            <person name="Zhu J."/>
            <person name="Jiang F."/>
            <person name="Wang X."/>
            <person name="Yang P."/>
            <person name="Bao Y."/>
            <person name="Zhao W."/>
            <person name="Wang W."/>
            <person name="Lu H."/>
            <person name="Wang Q."/>
            <person name="Cui N."/>
            <person name="Li J."/>
            <person name="Chen X."/>
            <person name="Luo L."/>
            <person name="Yu J."/>
            <person name="Kang L."/>
            <person name="Cui F."/>
        </authorList>
    </citation>
    <scope>NUCLEOTIDE SEQUENCE [LARGE SCALE GENOMIC DNA]</scope>
    <source>
        <strain evidence="2">Lst14</strain>
    </source>
</reference>
<organism evidence="2 3">
    <name type="scientific">Laodelphax striatellus</name>
    <name type="common">Small brown planthopper</name>
    <name type="synonym">Delphax striatella</name>
    <dbReference type="NCBI Taxonomy" id="195883"/>
    <lineage>
        <taxon>Eukaryota</taxon>
        <taxon>Metazoa</taxon>
        <taxon>Ecdysozoa</taxon>
        <taxon>Arthropoda</taxon>
        <taxon>Hexapoda</taxon>
        <taxon>Insecta</taxon>
        <taxon>Pterygota</taxon>
        <taxon>Neoptera</taxon>
        <taxon>Paraneoptera</taxon>
        <taxon>Hemiptera</taxon>
        <taxon>Auchenorrhyncha</taxon>
        <taxon>Fulgoroidea</taxon>
        <taxon>Delphacidae</taxon>
        <taxon>Criomorphinae</taxon>
        <taxon>Laodelphax</taxon>
    </lineage>
</organism>
<dbReference type="EMBL" id="QKKF02033458">
    <property type="protein sequence ID" value="RZF33749.1"/>
    <property type="molecule type" value="Genomic_DNA"/>
</dbReference>
<comment type="caution">
    <text evidence="2">The sequence shown here is derived from an EMBL/GenBank/DDBJ whole genome shotgun (WGS) entry which is preliminary data.</text>
</comment>
<dbReference type="AlphaFoldDB" id="A0A482WJQ6"/>
<name>A0A482WJQ6_LAOST</name>
<evidence type="ECO:0000256" key="1">
    <source>
        <dbReference type="SAM" id="MobiDB-lite"/>
    </source>
</evidence>
<dbReference type="Proteomes" id="UP000291343">
    <property type="component" value="Unassembled WGS sequence"/>
</dbReference>
<gene>
    <name evidence="2" type="ORF">LSTR_LSTR008008</name>
</gene>
<evidence type="ECO:0000313" key="2">
    <source>
        <dbReference type="EMBL" id="RZF33749.1"/>
    </source>
</evidence>
<protein>
    <submittedName>
        <fullName evidence="2">Uncharacterized protein</fullName>
    </submittedName>
</protein>
<dbReference type="InParanoid" id="A0A482WJQ6"/>
<evidence type="ECO:0000313" key="3">
    <source>
        <dbReference type="Proteomes" id="UP000291343"/>
    </source>
</evidence>
<proteinExistence type="predicted"/>